<dbReference type="RefSeq" id="WP_153512370.1">
    <property type="nucleotide sequence ID" value="NZ_CP045652.1"/>
</dbReference>
<evidence type="ECO:0000313" key="2">
    <source>
        <dbReference type="Proteomes" id="UP000326921"/>
    </source>
</evidence>
<protein>
    <submittedName>
        <fullName evidence="1">Uncharacterized protein</fullName>
    </submittedName>
</protein>
<proteinExistence type="predicted"/>
<dbReference type="Proteomes" id="UP000326921">
    <property type="component" value="Chromosome"/>
</dbReference>
<accession>A0A5Q0QE47</accession>
<sequence length="503" mass="57710">MKSILKISGEKLLLAILVSLTYILCFSCKRTDLQDEKKDLQYLVDLDFSGFDYRKSTLDNAGPGDGFSNRTGARTTTDEYPVTLFYWSFDKSSLESDVYPITPGLTYLFKSGVKYQFVPGFESGLLFDKSLEATSLSSIQFKLSTKGIKSFSKLKFDLGLNEFSGSSIRLHYSFGFKFEKFPLGSEVSFPMSQLNLKKNTLEIDLSEINFTNQDSIIFIVYPNLGYHDKNPKYSEEKSIIRFDNIKVTGIRLVGNEKLKNDLHYYVFDAGSSRLRRKGQFNILNQQSGIRLELPVGEYHIATLFNNTLSEPALIGDIKDKREFLLKDSMGAEGRIFSSLDTLEVSQTFKKEITLSRAYSQIRLEFTDVVKPFEVRYLRIYKDHQSSYWNPFAVLISESTAKEEQPYIIPFNFDKQDYVVFNEFLGLISADKELRYRVEVWGEERLIRTFKVKGVCRNNMQLAFRGDLLSSVMGSGGFLVNIRDRWDKETVVDFVEPISTNLGE</sequence>
<name>A0A5Q0QE47_9SPHI</name>
<dbReference type="AlphaFoldDB" id="A0A5Q0QE47"/>
<gene>
    <name evidence="1" type="ORF">GFH32_14955</name>
</gene>
<organism evidence="1 2">
    <name type="scientific">Sphingobacterium zhuxiongii</name>
    <dbReference type="NCBI Taxonomy" id="2662364"/>
    <lineage>
        <taxon>Bacteria</taxon>
        <taxon>Pseudomonadati</taxon>
        <taxon>Bacteroidota</taxon>
        <taxon>Sphingobacteriia</taxon>
        <taxon>Sphingobacteriales</taxon>
        <taxon>Sphingobacteriaceae</taxon>
        <taxon>Sphingobacterium</taxon>
    </lineage>
</organism>
<reference evidence="1 2" key="1">
    <citation type="submission" date="2019-10" db="EMBL/GenBank/DDBJ databases">
        <authorList>
            <person name="Dong K."/>
        </authorList>
    </citation>
    <scope>NUCLEOTIDE SEQUENCE [LARGE SCALE GENOMIC DNA]</scope>
    <source>
        <strain evidence="2">dk4302</strain>
    </source>
</reference>
<keyword evidence="2" id="KW-1185">Reference proteome</keyword>
<evidence type="ECO:0000313" key="1">
    <source>
        <dbReference type="EMBL" id="QGA27534.1"/>
    </source>
</evidence>
<dbReference type="KEGG" id="sphe:GFH32_14955"/>
<dbReference type="EMBL" id="CP045652">
    <property type="protein sequence ID" value="QGA27534.1"/>
    <property type="molecule type" value="Genomic_DNA"/>
</dbReference>